<keyword evidence="1" id="KW-0472">Membrane</keyword>
<dbReference type="HOGENOM" id="CLU_088419_0_1_11"/>
<dbReference type="PATRIC" id="fig|742818.3.peg.1578"/>
<dbReference type="Pfam" id="PF04961">
    <property type="entry name" value="FTCD_C"/>
    <property type="match status" value="1"/>
</dbReference>
<keyword evidence="1" id="KW-0812">Transmembrane</keyword>
<dbReference type="InterPro" id="IPR036178">
    <property type="entry name" value="Formintransfe-cycloase-like_sf"/>
</dbReference>
<evidence type="ECO:0000259" key="2">
    <source>
        <dbReference type="Pfam" id="PF04961"/>
    </source>
</evidence>
<sequence length="207" mass="21794">MIDTKFTDDLASKAPVPGGGGASAYAGALAAALGSMVANLTIGKPKFADREQVLQETLARLDAYRSELISLIEGDAEAFSKLAACWKMPKGTEEERACRSRAEQEALHAACEVPLSIMRVCARVVEADEYLVLNSAKLALSDVGASAVLAKAALEAASLNVFINTGLMEDSAKALAYEEEANGLIEKTAPAADKVHAAVRESIVRVR</sequence>
<dbReference type="AlphaFoldDB" id="K0YWU2"/>
<comment type="caution">
    <text evidence="3">The sequence shown here is derived from an EMBL/GenBank/DDBJ whole genome shotgun (WGS) entry which is preliminary data.</text>
</comment>
<keyword evidence="1" id="KW-1133">Transmembrane helix</keyword>
<keyword evidence="4" id="KW-1185">Reference proteome</keyword>
<protein>
    <recommendedName>
        <fullName evidence="2">Cyclodeaminase/cyclohydrolase domain-containing protein</fullName>
    </recommendedName>
</protein>
<dbReference type="GO" id="GO:0003824">
    <property type="term" value="F:catalytic activity"/>
    <property type="evidence" value="ECO:0007669"/>
    <property type="project" value="InterPro"/>
</dbReference>
<proteinExistence type="predicted"/>
<evidence type="ECO:0000313" key="3">
    <source>
        <dbReference type="EMBL" id="EJZ83969.1"/>
    </source>
</evidence>
<feature type="domain" description="Cyclodeaminase/cyclohydrolase" evidence="2">
    <location>
        <begin position="5"/>
        <end position="182"/>
    </location>
</feature>
<reference evidence="3 4" key="1">
    <citation type="submission" date="2012-08" db="EMBL/GenBank/DDBJ databases">
        <title>The Genome Sequence of Slackia piriformis YIT 12062.</title>
        <authorList>
            <consortium name="The Broad Institute Genome Sequencing Platform"/>
            <person name="Earl A."/>
            <person name="Ward D."/>
            <person name="Feldgarden M."/>
            <person name="Gevers D."/>
            <person name="Morotomi M."/>
            <person name="Walker B."/>
            <person name="Young S.K."/>
            <person name="Zeng Q."/>
            <person name="Gargeya S."/>
            <person name="Fitzgerald M."/>
            <person name="Haas B."/>
            <person name="Abouelleil A."/>
            <person name="Alvarado L."/>
            <person name="Arachchi H.M."/>
            <person name="Berlin A.M."/>
            <person name="Chapman S.B."/>
            <person name="Goldberg J."/>
            <person name="Griggs A."/>
            <person name="Gujja S."/>
            <person name="Hansen M."/>
            <person name="Howarth C."/>
            <person name="Imamovic A."/>
            <person name="Larimer J."/>
            <person name="McCowen C."/>
            <person name="Montmayeur A."/>
            <person name="Murphy C."/>
            <person name="Neiman D."/>
            <person name="Pearson M."/>
            <person name="Priest M."/>
            <person name="Roberts A."/>
            <person name="Saif S."/>
            <person name="Shea T."/>
            <person name="Sisk P."/>
            <person name="Sykes S."/>
            <person name="Wortman J."/>
            <person name="Nusbaum C."/>
            <person name="Birren B."/>
        </authorList>
    </citation>
    <scope>NUCLEOTIDE SEQUENCE [LARGE SCALE GENOMIC DNA]</scope>
    <source>
        <strain evidence="3 4">YIT 12062</strain>
    </source>
</reference>
<dbReference type="eggNOG" id="COG3404">
    <property type="taxonomic scope" value="Bacteria"/>
</dbReference>
<dbReference type="Gene3D" id="1.20.120.680">
    <property type="entry name" value="Formiminotetrahydrofolate cyclodeaminase monomer, up-and-down helical bundle"/>
    <property type="match status" value="1"/>
</dbReference>
<name>K0YWU2_9ACTN</name>
<dbReference type="EMBL" id="ADMD01000007">
    <property type="protein sequence ID" value="EJZ83969.1"/>
    <property type="molecule type" value="Genomic_DNA"/>
</dbReference>
<gene>
    <name evidence="3" type="ORF">HMPREF9451_01495</name>
</gene>
<evidence type="ECO:0000313" key="4">
    <source>
        <dbReference type="Proteomes" id="UP000006069"/>
    </source>
</evidence>
<organism evidence="3 4">
    <name type="scientific">Slackia piriformis YIT 12062</name>
    <dbReference type="NCBI Taxonomy" id="742818"/>
    <lineage>
        <taxon>Bacteria</taxon>
        <taxon>Bacillati</taxon>
        <taxon>Actinomycetota</taxon>
        <taxon>Coriobacteriia</taxon>
        <taxon>Eggerthellales</taxon>
        <taxon>Eggerthellaceae</taxon>
        <taxon>Slackia</taxon>
    </lineage>
</organism>
<dbReference type="SUPFAM" id="SSF101262">
    <property type="entry name" value="Methenyltetrahydrofolate cyclohydrolase-like"/>
    <property type="match status" value="1"/>
</dbReference>
<evidence type="ECO:0000256" key="1">
    <source>
        <dbReference type="SAM" id="Phobius"/>
    </source>
</evidence>
<dbReference type="InParanoid" id="K0YWU2"/>
<dbReference type="InterPro" id="IPR007044">
    <property type="entry name" value="Cyclodeamin/CycHdrlase"/>
</dbReference>
<dbReference type="RefSeq" id="WP_009139688.1">
    <property type="nucleotide sequence ID" value="NZ_JH815198.1"/>
</dbReference>
<accession>K0YWU2</accession>
<feature type="transmembrane region" description="Helical" evidence="1">
    <location>
        <begin position="22"/>
        <end position="42"/>
    </location>
</feature>
<dbReference type="Proteomes" id="UP000006069">
    <property type="component" value="Unassembled WGS sequence"/>
</dbReference>